<evidence type="ECO:0000256" key="7">
    <source>
        <dbReference type="ARBA" id="ARBA00023128"/>
    </source>
</evidence>
<dbReference type="InterPro" id="IPR004413">
    <property type="entry name" value="GatB"/>
</dbReference>
<dbReference type="NCBIfam" id="NF004012">
    <property type="entry name" value="PRK05477.1-2"/>
    <property type="match status" value="1"/>
</dbReference>
<evidence type="ECO:0000259" key="12">
    <source>
        <dbReference type="SMART" id="SM00845"/>
    </source>
</evidence>
<evidence type="ECO:0000256" key="3">
    <source>
        <dbReference type="ARBA" id="ARBA00022598"/>
    </source>
</evidence>
<keyword evidence="11" id="KW-0150">Chloroplast</keyword>
<evidence type="ECO:0000256" key="2">
    <source>
        <dbReference type="ARBA" id="ARBA00011123"/>
    </source>
</evidence>
<evidence type="ECO:0000256" key="4">
    <source>
        <dbReference type="ARBA" id="ARBA00022741"/>
    </source>
</evidence>
<comment type="catalytic activity">
    <reaction evidence="9">
        <text>L-aspartyl-tRNA(Asn) + L-glutamine + ATP + H2O = L-asparaginyl-tRNA(Asn) + L-glutamate + ADP + phosphate + 2 H(+)</text>
        <dbReference type="Rhea" id="RHEA:14513"/>
        <dbReference type="Rhea" id="RHEA-COMP:9674"/>
        <dbReference type="Rhea" id="RHEA-COMP:9677"/>
        <dbReference type="ChEBI" id="CHEBI:15377"/>
        <dbReference type="ChEBI" id="CHEBI:15378"/>
        <dbReference type="ChEBI" id="CHEBI:29985"/>
        <dbReference type="ChEBI" id="CHEBI:30616"/>
        <dbReference type="ChEBI" id="CHEBI:43474"/>
        <dbReference type="ChEBI" id="CHEBI:58359"/>
        <dbReference type="ChEBI" id="CHEBI:78515"/>
        <dbReference type="ChEBI" id="CHEBI:78516"/>
        <dbReference type="ChEBI" id="CHEBI:456216"/>
    </reaction>
</comment>
<dbReference type="NCBIfam" id="TIGR00133">
    <property type="entry name" value="gatB"/>
    <property type="match status" value="1"/>
</dbReference>
<dbReference type="SUPFAM" id="SSF55931">
    <property type="entry name" value="Glutamine synthetase/guanido kinase"/>
    <property type="match status" value="1"/>
</dbReference>
<dbReference type="GO" id="GO:0005524">
    <property type="term" value="F:ATP binding"/>
    <property type="evidence" value="ECO:0007669"/>
    <property type="project" value="UniProtKB-KW"/>
</dbReference>
<evidence type="ECO:0000256" key="5">
    <source>
        <dbReference type="ARBA" id="ARBA00022840"/>
    </source>
</evidence>
<dbReference type="Proteomes" id="UP001445335">
    <property type="component" value="Unassembled WGS sequence"/>
</dbReference>
<evidence type="ECO:0000313" key="14">
    <source>
        <dbReference type="Proteomes" id="UP001445335"/>
    </source>
</evidence>
<dbReference type="AlphaFoldDB" id="A0AAW1R1D7"/>
<organism evidence="13 14">
    <name type="scientific">Elliptochloris bilobata</name>
    <dbReference type="NCBI Taxonomy" id="381761"/>
    <lineage>
        <taxon>Eukaryota</taxon>
        <taxon>Viridiplantae</taxon>
        <taxon>Chlorophyta</taxon>
        <taxon>core chlorophytes</taxon>
        <taxon>Trebouxiophyceae</taxon>
        <taxon>Trebouxiophyceae incertae sedis</taxon>
        <taxon>Elliptochloris clade</taxon>
        <taxon>Elliptochloris</taxon>
    </lineage>
</organism>
<dbReference type="InterPro" id="IPR006075">
    <property type="entry name" value="Asn/Gln-tRNA_Trfase_suB/E_cat"/>
</dbReference>
<comment type="subunit">
    <text evidence="11">Subunit of the heterotrimeric GatCAB amidotransferase (AdT) complex, composed of A, B and C subunits.</text>
</comment>
<dbReference type="PANTHER" id="PTHR11659">
    <property type="entry name" value="GLUTAMYL-TRNA GLN AMIDOTRANSFERASE SUBUNIT B MITOCHONDRIAL AND PROKARYOTIC PET112-RELATED"/>
    <property type="match status" value="1"/>
</dbReference>
<dbReference type="Pfam" id="PF02934">
    <property type="entry name" value="GatB_N"/>
    <property type="match status" value="1"/>
</dbReference>
<accession>A0AAW1R1D7</accession>
<dbReference type="PROSITE" id="PS01234">
    <property type="entry name" value="GATB"/>
    <property type="match status" value="1"/>
</dbReference>
<feature type="domain" description="Asn/Gln amidotransferase" evidence="12">
    <location>
        <begin position="552"/>
        <end position="701"/>
    </location>
</feature>
<gene>
    <name evidence="11" type="primary">GATB</name>
    <name evidence="13" type="ORF">WJX81_006065</name>
</gene>
<evidence type="ECO:0000256" key="9">
    <source>
        <dbReference type="ARBA" id="ARBA00047380"/>
    </source>
</evidence>
<evidence type="ECO:0000256" key="11">
    <source>
        <dbReference type="HAMAP-Rule" id="MF_03147"/>
    </source>
</evidence>
<evidence type="ECO:0000256" key="6">
    <source>
        <dbReference type="ARBA" id="ARBA00022917"/>
    </source>
</evidence>
<dbReference type="Gene3D" id="1.10.10.410">
    <property type="match status" value="1"/>
</dbReference>
<comment type="function">
    <text evidence="11">Allows the formation of correctly charged Gln-tRNA(Gln) through the transamidation of misacylated Glu-tRNA(Gln) in chloroplasts and mitochondria. The reaction takes place in the presence of glutamine and ATP through an activated gamma-phospho-Glu-tRNA(Gln).</text>
</comment>
<keyword evidence="5 11" id="KW-0067">ATP-binding</keyword>
<proteinExistence type="inferred from homology"/>
<dbReference type="SMART" id="SM00845">
    <property type="entry name" value="GatB_Yqey"/>
    <property type="match status" value="1"/>
</dbReference>
<comment type="catalytic activity">
    <reaction evidence="10 11">
        <text>L-glutamyl-tRNA(Gln) + L-glutamine + ATP + H2O = L-glutaminyl-tRNA(Gln) + L-glutamate + ADP + phosphate + H(+)</text>
        <dbReference type="Rhea" id="RHEA:17521"/>
        <dbReference type="Rhea" id="RHEA-COMP:9681"/>
        <dbReference type="Rhea" id="RHEA-COMP:9684"/>
        <dbReference type="ChEBI" id="CHEBI:15377"/>
        <dbReference type="ChEBI" id="CHEBI:15378"/>
        <dbReference type="ChEBI" id="CHEBI:29985"/>
        <dbReference type="ChEBI" id="CHEBI:30616"/>
        <dbReference type="ChEBI" id="CHEBI:43474"/>
        <dbReference type="ChEBI" id="CHEBI:58359"/>
        <dbReference type="ChEBI" id="CHEBI:78520"/>
        <dbReference type="ChEBI" id="CHEBI:78521"/>
        <dbReference type="ChEBI" id="CHEBI:456216"/>
    </reaction>
</comment>
<keyword evidence="7 11" id="KW-0496">Mitochondrion</keyword>
<dbReference type="EMBL" id="JALJOU010000055">
    <property type="protein sequence ID" value="KAK9827730.1"/>
    <property type="molecule type" value="Genomic_DNA"/>
</dbReference>
<comment type="subunit">
    <text evidence="2">Heterotrimer of A, B and C subunits.</text>
</comment>
<dbReference type="SUPFAM" id="SSF89095">
    <property type="entry name" value="GatB/YqeY motif"/>
    <property type="match status" value="1"/>
</dbReference>
<dbReference type="InterPro" id="IPR025114">
    <property type="entry name" value="D27-like_C"/>
</dbReference>
<keyword evidence="14" id="KW-1185">Reference proteome</keyword>
<dbReference type="InterPro" id="IPR018027">
    <property type="entry name" value="Asn/Gln_amidotransferase"/>
</dbReference>
<dbReference type="InterPro" id="IPR042114">
    <property type="entry name" value="GatB_C_1"/>
</dbReference>
<dbReference type="InterPro" id="IPR014746">
    <property type="entry name" value="Gln_synth/guanido_kin_cat_dom"/>
</dbReference>
<dbReference type="GO" id="GO:0030956">
    <property type="term" value="C:glutamyl-tRNA(Gln) amidotransferase complex"/>
    <property type="evidence" value="ECO:0007669"/>
    <property type="project" value="UniProtKB-UniRule"/>
</dbReference>
<dbReference type="NCBIfam" id="NF004014">
    <property type="entry name" value="PRK05477.1-4"/>
    <property type="match status" value="1"/>
</dbReference>
<keyword evidence="11" id="KW-0934">Plastid</keyword>
<sequence>MTAVLTGHHGAALGRGRVSPRRRAQPCRCSQLEAATTVEYKDTWTDIAFIALCRKAYGNLAGWQSPRSWKAGGETYKGMVEVSSALMKGRSPAEQREAVIAGFPKVPPWFRRAFPYSRWGAELNAQITPRFFTWLVGPMCIEEATLSDGTVQRSAVKIERCRYLAESGCAGMCVNLCKSPVQQFFTHELGMPLTMKPDFEEYSAAVTSAPCDPAEQAQVAYEPVIGIECHIQLNTRTKAFCSCPNEYGAPPNTHICPVCLAHPGTLPVLNAEVVHKAALAGLALGSAIAAVSKFDRKQYFYADLPKGYQISQYDVPICAGGAIDVALPDGSALRVGITRAHLEEDAGKLVHSGADQLTGSEYSLVDFNRAGVPLLEIVSDPDMRSGVEAAAYAAELRRIMVFFGITDGNMQDGSIRCDVNVSVRPEGRQRFGTKVEIKNMNSFSAMQKAIDFEIERQVGALRGGREAEVVQETRLFDEGRGVTYSMRRKEGLADYRYFPEPDLLPLHVSDAYLAELRRNLPELPAARRARYVALGLPPADAVVLADEPPTAAYFDAVLAAGAPAKPAANWVMGDVMAFCKEERVRMDQLQLAPATLADLVALIEAGTISGKIGKQLLPDLFQGEGGGGVMALVEARGLAQISDPAAVEAIVDGVLAANPKQLALFRGGKTKLQGFFVGQVMKESAGRANPAMLNRILMCKLNEA</sequence>
<dbReference type="FunFam" id="1.10.10.410:FF:000001">
    <property type="entry name" value="Aspartyl/glutamyl-tRNA(Asn/Gln) amidotransferase subunit B"/>
    <property type="match status" value="1"/>
</dbReference>
<evidence type="ECO:0000256" key="1">
    <source>
        <dbReference type="ARBA" id="ARBA00005306"/>
    </source>
</evidence>
<dbReference type="Pfam" id="PF02637">
    <property type="entry name" value="GatB_Yqey"/>
    <property type="match status" value="1"/>
</dbReference>
<protein>
    <recommendedName>
        <fullName evidence="11">Glutamyl-tRNA(Gln) amidotransferase subunit B, chloroplastic/mitochondrial</fullName>
        <shortName evidence="11">Glu-AdT subunit B</shortName>
        <ecNumber evidence="11">6.3.5.-</ecNumber>
    </recommendedName>
</protein>
<dbReference type="Gene3D" id="1.10.150.380">
    <property type="entry name" value="GatB domain, N-terminal subdomain"/>
    <property type="match status" value="1"/>
</dbReference>
<dbReference type="GO" id="GO:0005739">
    <property type="term" value="C:mitochondrion"/>
    <property type="evidence" value="ECO:0007669"/>
    <property type="project" value="UniProtKB-SubCell"/>
</dbReference>
<dbReference type="InterPro" id="IPR003789">
    <property type="entry name" value="Asn/Gln_tRNA_amidoTrase-B-like"/>
</dbReference>
<dbReference type="GO" id="GO:0009507">
    <property type="term" value="C:chloroplast"/>
    <property type="evidence" value="ECO:0007669"/>
    <property type="project" value="UniProtKB-SubCell"/>
</dbReference>
<comment type="similarity">
    <text evidence="1 11">Belongs to the GatB/GatE family. GatB subfamily.</text>
</comment>
<keyword evidence="6 11" id="KW-0648">Protein biosynthesis</keyword>
<dbReference type="InterPro" id="IPR017958">
    <property type="entry name" value="Gln-tRNA_amidoTrfase_suB_CS"/>
</dbReference>
<dbReference type="GO" id="GO:0070681">
    <property type="term" value="P:glutaminyl-tRNAGln biosynthesis via transamidation"/>
    <property type="evidence" value="ECO:0007669"/>
    <property type="project" value="UniProtKB-UniRule"/>
</dbReference>
<dbReference type="InterPro" id="IPR023168">
    <property type="entry name" value="GatB_Yqey_C_2"/>
</dbReference>
<dbReference type="HAMAP" id="MF_00121">
    <property type="entry name" value="GatB"/>
    <property type="match status" value="1"/>
</dbReference>
<dbReference type="EC" id="6.3.5.-" evidence="11"/>
<keyword evidence="4 11" id="KW-0547">Nucleotide-binding</keyword>
<evidence type="ECO:0000256" key="10">
    <source>
        <dbReference type="ARBA" id="ARBA00047913"/>
    </source>
</evidence>
<keyword evidence="3 11" id="KW-0436">Ligase</keyword>
<dbReference type="Pfam" id="PF13225">
    <property type="entry name" value="D27-like_C"/>
    <property type="match status" value="1"/>
</dbReference>
<dbReference type="PANTHER" id="PTHR11659:SF0">
    <property type="entry name" value="GLUTAMYL-TRNA(GLN) AMIDOTRANSFERASE SUBUNIT B, MITOCHONDRIAL"/>
    <property type="match status" value="1"/>
</dbReference>
<evidence type="ECO:0000256" key="8">
    <source>
        <dbReference type="ARBA" id="ARBA00024799"/>
    </source>
</evidence>
<evidence type="ECO:0000313" key="13">
    <source>
        <dbReference type="EMBL" id="KAK9827730.1"/>
    </source>
</evidence>
<dbReference type="GO" id="GO:0005506">
    <property type="term" value="F:iron ion binding"/>
    <property type="evidence" value="ECO:0007669"/>
    <property type="project" value="InterPro"/>
</dbReference>
<name>A0AAW1R1D7_9CHLO</name>
<comment type="subcellular location">
    <subcellularLocation>
        <location evidence="11">Mitochondrion</location>
    </subcellularLocation>
    <subcellularLocation>
        <location evidence="11">Plastid</location>
        <location evidence="11">Chloroplast</location>
    </subcellularLocation>
</comment>
<dbReference type="InterPro" id="IPR017959">
    <property type="entry name" value="Asn/Gln-tRNA_amidoTrfase_suB/E"/>
</dbReference>
<dbReference type="GO" id="GO:0050567">
    <property type="term" value="F:glutaminyl-tRNA synthase (glutamine-hydrolyzing) activity"/>
    <property type="evidence" value="ECO:0007669"/>
    <property type="project" value="UniProtKB-UniRule"/>
</dbReference>
<dbReference type="GO" id="GO:0032543">
    <property type="term" value="P:mitochondrial translation"/>
    <property type="evidence" value="ECO:0007669"/>
    <property type="project" value="UniProtKB-UniRule"/>
</dbReference>
<reference evidence="13 14" key="1">
    <citation type="journal article" date="2024" name="Nat. Commun.">
        <title>Phylogenomics reveals the evolutionary origins of lichenization in chlorophyte algae.</title>
        <authorList>
            <person name="Puginier C."/>
            <person name="Libourel C."/>
            <person name="Otte J."/>
            <person name="Skaloud P."/>
            <person name="Haon M."/>
            <person name="Grisel S."/>
            <person name="Petersen M."/>
            <person name="Berrin J.G."/>
            <person name="Delaux P.M."/>
            <person name="Dal Grande F."/>
            <person name="Keller J."/>
        </authorList>
    </citation>
    <scope>NUCLEOTIDE SEQUENCE [LARGE SCALE GENOMIC DNA]</scope>
    <source>
        <strain evidence="13 14">SAG 245.80</strain>
    </source>
</reference>
<comment type="function">
    <text evidence="8">Allows the formation of correctly charged Asn-tRNA(Asn) or Gln-tRNA(Gln) through the transamidation of misacylated Asp-tRNA(Asn) or Glu-tRNA(Gln) in organisms which lack either or both of asparaginyl-tRNA or glutaminyl-tRNA synthetases. The reaction takes place in the presence of glutamine and ATP through an activated phospho-Asp-tRNA(Asn) or phospho-Glu-tRNA(Gln).</text>
</comment>
<comment type="caution">
    <text evidence="13">The sequence shown here is derived from an EMBL/GenBank/DDBJ whole genome shotgun (WGS) entry which is preliminary data.</text>
</comment>